<name>A0A0G4H674_VITBC</name>
<evidence type="ECO:0000313" key="2">
    <source>
        <dbReference type="EMBL" id="CEM39358.1"/>
    </source>
</evidence>
<dbReference type="VEuPathDB" id="CryptoDB:Vbra_19631"/>
<dbReference type="AlphaFoldDB" id="A0A0G4H674"/>
<evidence type="ECO:0000313" key="3">
    <source>
        <dbReference type="Proteomes" id="UP000041254"/>
    </source>
</evidence>
<feature type="region of interest" description="Disordered" evidence="1">
    <location>
        <begin position="1"/>
        <end position="41"/>
    </location>
</feature>
<evidence type="ECO:0000256" key="1">
    <source>
        <dbReference type="SAM" id="MobiDB-lite"/>
    </source>
</evidence>
<sequence>MSEEAACAKRQRRAAEGEEDDHAHEEAMVDADGQQQQQATASHSIDLETFAHHFGQIPVVVAYVFSFLSLHFVAALPQRLWRHVGCQITQLVMDTHDAAERRFWCGLSFSDAFEWGRKLTQLRSIIAKYPRGLRIPRADKPTWRGRLVEGIPVYPGLRKCTLPLVIDNIVTALVEGHSEGRRAAAVTAGQTEPAGETLESIEYSNGGSVIDVDIEEYPSITAAEEKAAVRPPPLDPPPILTSLTSITGMTGLTTLISVTMP</sequence>
<gene>
    <name evidence="2" type="ORF">Vbra_19631</name>
</gene>
<dbReference type="Proteomes" id="UP000041254">
    <property type="component" value="Unassembled WGS sequence"/>
</dbReference>
<dbReference type="InParanoid" id="A0A0G4H674"/>
<protein>
    <submittedName>
        <fullName evidence="2">Uncharacterized protein</fullName>
    </submittedName>
</protein>
<proteinExistence type="predicted"/>
<dbReference type="EMBL" id="CDMY01001036">
    <property type="protein sequence ID" value="CEM39358.1"/>
    <property type="molecule type" value="Genomic_DNA"/>
</dbReference>
<reference evidence="2 3" key="1">
    <citation type="submission" date="2014-11" db="EMBL/GenBank/DDBJ databases">
        <authorList>
            <person name="Zhu J."/>
            <person name="Qi W."/>
            <person name="Song R."/>
        </authorList>
    </citation>
    <scope>NUCLEOTIDE SEQUENCE [LARGE SCALE GENOMIC DNA]</scope>
</reference>
<feature type="compositionally biased region" description="Basic and acidic residues" evidence="1">
    <location>
        <begin position="13"/>
        <end position="27"/>
    </location>
</feature>
<dbReference type="PhylomeDB" id="A0A0G4H674"/>
<keyword evidence="3" id="KW-1185">Reference proteome</keyword>
<organism evidence="2 3">
    <name type="scientific">Vitrella brassicaformis (strain CCMP3155)</name>
    <dbReference type="NCBI Taxonomy" id="1169540"/>
    <lineage>
        <taxon>Eukaryota</taxon>
        <taxon>Sar</taxon>
        <taxon>Alveolata</taxon>
        <taxon>Colpodellida</taxon>
        <taxon>Vitrellaceae</taxon>
        <taxon>Vitrella</taxon>
    </lineage>
</organism>
<accession>A0A0G4H674</accession>